<evidence type="ECO:0000313" key="3">
    <source>
        <dbReference type="Proteomes" id="UP000193450"/>
    </source>
</evidence>
<evidence type="ECO:0000256" key="1">
    <source>
        <dbReference type="SAM" id="SignalP"/>
    </source>
</evidence>
<feature type="signal peptide" evidence="1">
    <location>
        <begin position="1"/>
        <end position="20"/>
    </location>
</feature>
<accession>A0A1X9NGD1</accession>
<keyword evidence="3" id="KW-1185">Reference proteome</keyword>
<dbReference type="AlphaFoldDB" id="A0A1X9NGD1"/>
<name>A0A1X9NGD1_9GAMM</name>
<proteinExistence type="predicted"/>
<dbReference type="RefSeq" id="WP_085758136.1">
    <property type="nucleotide sequence ID" value="NZ_CP019343.1"/>
</dbReference>
<gene>
    <name evidence="2" type="ORF">BST96_07670</name>
</gene>
<reference evidence="2 3" key="1">
    <citation type="submission" date="2016-11" db="EMBL/GenBank/DDBJ databases">
        <title>Trade-off between light-utilization and light-protection in marine flavobacteria.</title>
        <authorList>
            <person name="Kumagai Y."/>
        </authorList>
    </citation>
    <scope>NUCLEOTIDE SEQUENCE [LARGE SCALE GENOMIC DNA]</scope>
    <source>
        <strain evidence="2 3">NBRC 107125</strain>
    </source>
</reference>
<sequence>MTKMVLILLPLIVFSLNSYSQTENKTPYFITCWAGEKVIVSEGLSRLPIQRSISGVTWMELELDSGVVYLSKATACQMTINTVGDDMIDTSDSKKIMDFLNRAGQPQTGSSQGDK</sequence>
<organism evidence="2 3">
    <name type="scientific">Oceanicoccus sagamiensis</name>
    <dbReference type="NCBI Taxonomy" id="716816"/>
    <lineage>
        <taxon>Bacteria</taxon>
        <taxon>Pseudomonadati</taxon>
        <taxon>Pseudomonadota</taxon>
        <taxon>Gammaproteobacteria</taxon>
        <taxon>Cellvibrionales</taxon>
        <taxon>Spongiibacteraceae</taxon>
        <taxon>Oceanicoccus</taxon>
    </lineage>
</organism>
<protein>
    <submittedName>
        <fullName evidence="2">Uncharacterized protein</fullName>
    </submittedName>
</protein>
<dbReference type="KEGG" id="osg:BST96_07670"/>
<keyword evidence="1" id="KW-0732">Signal</keyword>
<dbReference type="Proteomes" id="UP000193450">
    <property type="component" value="Chromosome"/>
</dbReference>
<dbReference type="STRING" id="716816.BST96_07670"/>
<feature type="chain" id="PRO_5013050163" evidence="1">
    <location>
        <begin position="21"/>
        <end position="115"/>
    </location>
</feature>
<dbReference type="EMBL" id="CP019343">
    <property type="protein sequence ID" value="ARN74007.1"/>
    <property type="molecule type" value="Genomic_DNA"/>
</dbReference>
<evidence type="ECO:0000313" key="2">
    <source>
        <dbReference type="EMBL" id="ARN74007.1"/>
    </source>
</evidence>